<dbReference type="GO" id="GO:0003700">
    <property type="term" value="F:DNA-binding transcription factor activity"/>
    <property type="evidence" value="ECO:0007669"/>
    <property type="project" value="InterPro"/>
</dbReference>
<accession>M4Z414</accession>
<reference evidence="7 8" key="1">
    <citation type="journal article" date="2013" name="Appl. Environ. Microbiol.">
        <title>Genome analysis suggests that the soil oligotrophic bacterium Agromonas oligotrophica (Bradyrhizobium oligotrophicum) is a nitrogen-fixing symbiont of Aeschynomene indica.</title>
        <authorList>
            <person name="Okubo T."/>
            <person name="Fukushima S."/>
            <person name="Itakura M."/>
            <person name="Oshima K."/>
            <person name="Longtonglang A."/>
            <person name="Teaumroong N."/>
            <person name="Mitsui H."/>
            <person name="Hattori M."/>
            <person name="Hattori R."/>
            <person name="Hattori T."/>
            <person name="Minamisawa K."/>
        </authorList>
    </citation>
    <scope>NUCLEOTIDE SEQUENCE [LARGE SCALE GENOMIC DNA]</scope>
    <source>
        <strain evidence="7 8">S58</strain>
    </source>
</reference>
<dbReference type="InterPro" id="IPR036390">
    <property type="entry name" value="WH_DNA-bd_sf"/>
</dbReference>
<dbReference type="PANTHER" id="PTHR30537:SF31">
    <property type="entry name" value="TRANSCRIPTIONAL REGULATOR, LYSR FAMILY"/>
    <property type="match status" value="1"/>
</dbReference>
<dbReference type="SUPFAM" id="SSF53850">
    <property type="entry name" value="Periplasmic binding protein-like II"/>
    <property type="match status" value="1"/>
</dbReference>
<evidence type="ECO:0000259" key="6">
    <source>
        <dbReference type="PROSITE" id="PS50931"/>
    </source>
</evidence>
<evidence type="ECO:0000256" key="1">
    <source>
        <dbReference type="ARBA" id="ARBA00003502"/>
    </source>
</evidence>
<keyword evidence="8" id="KW-1185">Reference proteome</keyword>
<dbReference type="PANTHER" id="PTHR30537">
    <property type="entry name" value="HTH-TYPE TRANSCRIPTIONAL REGULATOR"/>
    <property type="match status" value="1"/>
</dbReference>
<dbReference type="Gene3D" id="3.40.190.290">
    <property type="match status" value="1"/>
</dbReference>
<evidence type="ECO:0000256" key="5">
    <source>
        <dbReference type="ARBA" id="ARBA00023163"/>
    </source>
</evidence>
<dbReference type="RefSeq" id="WP_015664725.1">
    <property type="nucleotide sequence ID" value="NC_020453.1"/>
</dbReference>
<feature type="domain" description="HTH lysR-type" evidence="6">
    <location>
        <begin position="2"/>
        <end position="59"/>
    </location>
</feature>
<name>M4Z414_9BRAD</name>
<dbReference type="Pfam" id="PF00126">
    <property type="entry name" value="HTH_1"/>
    <property type="match status" value="1"/>
</dbReference>
<dbReference type="HOGENOM" id="CLU_039613_16_2_5"/>
<evidence type="ECO:0000256" key="4">
    <source>
        <dbReference type="ARBA" id="ARBA00023125"/>
    </source>
</evidence>
<comment type="similarity">
    <text evidence="2">Belongs to the LysR transcriptional regulatory family.</text>
</comment>
<dbReference type="FunFam" id="1.10.10.10:FF:000001">
    <property type="entry name" value="LysR family transcriptional regulator"/>
    <property type="match status" value="1"/>
</dbReference>
<keyword evidence="3" id="KW-0805">Transcription regulation</keyword>
<dbReference type="Gene3D" id="1.10.10.10">
    <property type="entry name" value="Winged helix-like DNA-binding domain superfamily/Winged helix DNA-binding domain"/>
    <property type="match status" value="1"/>
</dbReference>
<dbReference type="GO" id="GO:0043565">
    <property type="term" value="F:sequence-specific DNA binding"/>
    <property type="evidence" value="ECO:0007669"/>
    <property type="project" value="TreeGrafter"/>
</dbReference>
<dbReference type="OrthoDB" id="9786526at2"/>
<dbReference type="PROSITE" id="PS50931">
    <property type="entry name" value="HTH_LYSR"/>
    <property type="match status" value="1"/>
</dbReference>
<dbReference type="Pfam" id="PF03466">
    <property type="entry name" value="LysR_substrate"/>
    <property type="match status" value="1"/>
</dbReference>
<evidence type="ECO:0000256" key="3">
    <source>
        <dbReference type="ARBA" id="ARBA00023015"/>
    </source>
</evidence>
<dbReference type="KEGG" id="aol:S58_15880"/>
<gene>
    <name evidence="7" type="ORF">S58_15880</name>
</gene>
<evidence type="ECO:0000256" key="2">
    <source>
        <dbReference type="ARBA" id="ARBA00009437"/>
    </source>
</evidence>
<dbReference type="PATRIC" id="fig|1245469.3.peg.1629"/>
<dbReference type="EMBL" id="AP012603">
    <property type="protein sequence ID" value="BAM87596.1"/>
    <property type="molecule type" value="Genomic_DNA"/>
</dbReference>
<keyword evidence="5" id="KW-0804">Transcription</keyword>
<proteinExistence type="inferred from homology"/>
<protein>
    <submittedName>
        <fullName evidence="7">Transcriptional regulator, LysR family</fullName>
    </submittedName>
</protein>
<dbReference type="SUPFAM" id="SSF46785">
    <property type="entry name" value="Winged helix' DNA-binding domain"/>
    <property type="match status" value="1"/>
</dbReference>
<evidence type="ECO:0000313" key="7">
    <source>
        <dbReference type="EMBL" id="BAM87596.1"/>
    </source>
</evidence>
<comment type="function">
    <text evidence="1">NodD regulates the expression of the nodABCFE genes which encode other nodulation proteins. NodD is also a negative regulator of its own expression. Binds flavonoids as inducers.</text>
</comment>
<dbReference type="InterPro" id="IPR058163">
    <property type="entry name" value="LysR-type_TF_proteobact-type"/>
</dbReference>
<dbReference type="GeneID" id="301815526"/>
<dbReference type="InterPro" id="IPR000847">
    <property type="entry name" value="LysR_HTH_N"/>
</dbReference>
<dbReference type="InterPro" id="IPR036388">
    <property type="entry name" value="WH-like_DNA-bd_sf"/>
</dbReference>
<dbReference type="AlphaFoldDB" id="M4Z414"/>
<organism evidence="7 8">
    <name type="scientific">Bradyrhizobium oligotrophicum S58</name>
    <dbReference type="NCBI Taxonomy" id="1245469"/>
    <lineage>
        <taxon>Bacteria</taxon>
        <taxon>Pseudomonadati</taxon>
        <taxon>Pseudomonadota</taxon>
        <taxon>Alphaproteobacteria</taxon>
        <taxon>Hyphomicrobiales</taxon>
        <taxon>Nitrobacteraceae</taxon>
        <taxon>Bradyrhizobium</taxon>
    </lineage>
</organism>
<dbReference type="Proteomes" id="UP000011841">
    <property type="component" value="Chromosome"/>
</dbReference>
<keyword evidence="4" id="KW-0238">DNA-binding</keyword>
<dbReference type="STRING" id="1245469.S58_15880"/>
<dbReference type="GO" id="GO:0006351">
    <property type="term" value="P:DNA-templated transcription"/>
    <property type="evidence" value="ECO:0007669"/>
    <property type="project" value="TreeGrafter"/>
</dbReference>
<sequence>MIDLNELALFAAVVTHGSFSSAARVLGIPKSRISRHVAELEKQLGVRLLQRSTRVVRATDVGAAFFAHCEAMMRAARTAIEVAEQASEHPSGRLRVSCPIGVTHIFLAPILGRFLRAHPDIRVELEMTNRRVDVIGEGFDVALRIRTALDDSNLVVRQFGLSEQALLASPSFVAERGPFPSVASLMRVVGVGPGGDDRPRWHVTGPDGTDAEIEYTPALVTDDVHLAQQMALDGVGVAQVPMNLAGPAIADGRLIHLLPDHRLTAHRLHAVFPSRRGLVPAVRAFIEFLAAELPMHQRSTSG</sequence>
<dbReference type="InterPro" id="IPR005119">
    <property type="entry name" value="LysR_subst-bd"/>
</dbReference>
<dbReference type="eggNOG" id="COG0583">
    <property type="taxonomic scope" value="Bacteria"/>
</dbReference>
<evidence type="ECO:0000313" key="8">
    <source>
        <dbReference type="Proteomes" id="UP000011841"/>
    </source>
</evidence>